<comment type="catalytic activity">
    <reaction evidence="18">
        <text>L-tyrosyl-[protein] + ATP = O-phospho-L-tyrosyl-[protein] + ADP + H(+)</text>
        <dbReference type="Rhea" id="RHEA:10596"/>
        <dbReference type="Rhea" id="RHEA-COMP:10136"/>
        <dbReference type="Rhea" id="RHEA-COMP:20101"/>
        <dbReference type="ChEBI" id="CHEBI:15378"/>
        <dbReference type="ChEBI" id="CHEBI:30616"/>
        <dbReference type="ChEBI" id="CHEBI:46858"/>
        <dbReference type="ChEBI" id="CHEBI:61978"/>
        <dbReference type="ChEBI" id="CHEBI:456216"/>
        <dbReference type="EC" id="2.7.10.1"/>
    </reaction>
</comment>
<evidence type="ECO:0000256" key="6">
    <source>
        <dbReference type="ARBA" id="ARBA00022553"/>
    </source>
</evidence>
<name>A0A811TX82_CERCA</name>
<keyword evidence="11" id="KW-0418">Kinase</keyword>
<evidence type="ECO:0000256" key="15">
    <source>
        <dbReference type="ARBA" id="ARBA00023137"/>
    </source>
</evidence>
<dbReference type="SUPFAM" id="SSF52058">
    <property type="entry name" value="L domain-like"/>
    <property type="match status" value="2"/>
</dbReference>
<dbReference type="InterPro" id="IPR003961">
    <property type="entry name" value="FN3_dom"/>
</dbReference>
<keyword evidence="13" id="KW-1133">Transmembrane helix</keyword>
<feature type="domain" description="Fibronectin type-III" evidence="21">
    <location>
        <begin position="512"/>
        <end position="625"/>
    </location>
</feature>
<keyword evidence="7" id="KW-0808">Transferase</keyword>
<evidence type="ECO:0000256" key="5">
    <source>
        <dbReference type="ARBA" id="ARBA00022525"/>
    </source>
</evidence>
<evidence type="ECO:0000256" key="1">
    <source>
        <dbReference type="ARBA" id="ARBA00004191"/>
    </source>
</evidence>
<keyword evidence="8" id="KW-0812">Transmembrane</keyword>
<evidence type="ECO:0000313" key="22">
    <source>
        <dbReference type="EMBL" id="CAD6991402.1"/>
    </source>
</evidence>
<dbReference type="GO" id="GO:0005524">
    <property type="term" value="F:ATP binding"/>
    <property type="evidence" value="ECO:0007669"/>
    <property type="project" value="UniProtKB-KW"/>
</dbReference>
<evidence type="ECO:0000256" key="12">
    <source>
        <dbReference type="ARBA" id="ARBA00022840"/>
    </source>
</evidence>
<keyword evidence="15" id="KW-0829">Tyrosine-protein kinase</keyword>
<keyword evidence="14" id="KW-0472">Membrane</keyword>
<dbReference type="AlphaFoldDB" id="A0A811TX82"/>
<protein>
    <recommendedName>
        <fullName evidence="3">receptor protein-tyrosine kinase</fullName>
        <ecNumber evidence="3">2.7.10.1</ecNumber>
    </recommendedName>
</protein>
<dbReference type="InterPro" id="IPR051648">
    <property type="entry name" value="CWI-Assembly_Regulator"/>
</dbReference>
<evidence type="ECO:0000256" key="2">
    <source>
        <dbReference type="ARBA" id="ARBA00004479"/>
    </source>
</evidence>
<evidence type="ECO:0000256" key="4">
    <source>
        <dbReference type="ARBA" id="ARBA00022512"/>
    </source>
</evidence>
<dbReference type="Gene3D" id="2.10.220.10">
    <property type="entry name" value="Hormone Receptor, Insulin-like Growth Factor Receptor 1, Chain A, domain 2"/>
    <property type="match status" value="1"/>
</dbReference>
<sequence>MAYQLNLPATLRRGFFVSALAALLLVLQATAVQSIAAADTASTKTPNDSPALSLTSNTPPEPSPPPRTCNSIEVRSRKDFALLQNCTRVMGHVTLAQIQLTAVEVVKRQFVSKVEEISDYLLVHRVHGLETLQYIFPKLIVIRGRHLLFDEFALVVHENRDLSSLGLASLMRIQKGNIRIENNPNLCYVDTVNWVQLLGNSTQQHFWHKKNKFHNHCSHCPRTANEIAQEEDLSDKLRKHCWNFDLPQLGLPTDDDNCRRLCGDRSCDKKGNCCDRNCLSDCDGMKCRLCANLNYEKQCVDSCPSEYYEYQERDCITALKCRKLGLIPHAGSCIEKCPKNYVISFIKDQKSCKQLCNGKYIINTVTDIESLRGCSKIVGSLTIELTDMKIKISHLDAAFSNVTEITGYLKVVNSPQLLSLHFLRNLITIRGEELIDDLYALIVVDNFHLSEIWAPNQNVAILKGSIYFHLNPRLCLYKIRELQKSIRSETKPINTVNASPHSNGERVVCSSAPINLTVTVEDFNSTAVRLKIDIYLLYNIQVILGYVYYYKEAPIQNVTYYDGRHGCGHDSWHMKVNPSKNIRYILTNLKPATQYAYFVKTLTMTNYHMQMDGYSPIQYFSTLPSKPGAVTKIYYSPLSLNKIVLHWWPPKRRNGVIDRYLFITKRQL</sequence>
<dbReference type="InterPro" id="IPR006212">
    <property type="entry name" value="Furin_repeat"/>
</dbReference>
<evidence type="ECO:0000256" key="17">
    <source>
        <dbReference type="ARBA" id="ARBA00023180"/>
    </source>
</evidence>
<organism evidence="22 23">
    <name type="scientific">Ceratitis capitata</name>
    <name type="common">Mediterranean fruit fly</name>
    <name type="synonym">Tephritis capitata</name>
    <dbReference type="NCBI Taxonomy" id="7213"/>
    <lineage>
        <taxon>Eukaryota</taxon>
        <taxon>Metazoa</taxon>
        <taxon>Ecdysozoa</taxon>
        <taxon>Arthropoda</taxon>
        <taxon>Hexapoda</taxon>
        <taxon>Insecta</taxon>
        <taxon>Pterygota</taxon>
        <taxon>Neoptera</taxon>
        <taxon>Endopterygota</taxon>
        <taxon>Diptera</taxon>
        <taxon>Brachycera</taxon>
        <taxon>Muscomorpha</taxon>
        <taxon>Tephritoidea</taxon>
        <taxon>Tephritidae</taxon>
        <taxon>Ceratitis</taxon>
        <taxon>Ceratitis</taxon>
    </lineage>
</organism>
<dbReference type="PROSITE" id="PS50853">
    <property type="entry name" value="FN3"/>
    <property type="match status" value="1"/>
</dbReference>
<dbReference type="GO" id="GO:0004714">
    <property type="term" value="F:transmembrane receptor protein tyrosine kinase activity"/>
    <property type="evidence" value="ECO:0007669"/>
    <property type="project" value="UniProtKB-EC"/>
</dbReference>
<feature type="region of interest" description="Disordered" evidence="19">
    <location>
        <begin position="38"/>
        <end position="68"/>
    </location>
</feature>
<reference evidence="22" key="1">
    <citation type="submission" date="2020-11" db="EMBL/GenBank/DDBJ databases">
        <authorList>
            <person name="Whitehead M."/>
        </authorList>
    </citation>
    <scope>NUCLEOTIDE SEQUENCE</scope>
    <source>
        <strain evidence="22">EGII</strain>
    </source>
</reference>
<comment type="subcellular location">
    <subcellularLocation>
        <location evidence="2">Membrane</location>
        <topology evidence="2">Single-pass type I membrane protein</topology>
    </subcellularLocation>
    <subcellularLocation>
        <location evidence="1">Secreted</location>
        <location evidence="1">Cell wall</location>
    </subcellularLocation>
</comment>
<keyword evidence="16" id="KW-0675">Receptor</keyword>
<gene>
    <name evidence="22" type="ORF">CCAP1982_LOCUS329</name>
</gene>
<evidence type="ECO:0000256" key="8">
    <source>
        <dbReference type="ARBA" id="ARBA00022692"/>
    </source>
</evidence>
<evidence type="ECO:0000256" key="14">
    <source>
        <dbReference type="ARBA" id="ARBA00023136"/>
    </source>
</evidence>
<dbReference type="Proteomes" id="UP000606786">
    <property type="component" value="Unassembled WGS sequence"/>
</dbReference>
<keyword evidence="5" id="KW-0964">Secreted</keyword>
<dbReference type="Pfam" id="PF00757">
    <property type="entry name" value="Furin-like"/>
    <property type="match status" value="1"/>
</dbReference>
<evidence type="ECO:0000256" key="9">
    <source>
        <dbReference type="ARBA" id="ARBA00022729"/>
    </source>
</evidence>
<keyword evidence="9 20" id="KW-0732">Signal</keyword>
<evidence type="ECO:0000256" key="11">
    <source>
        <dbReference type="ARBA" id="ARBA00022777"/>
    </source>
</evidence>
<dbReference type="EMBL" id="CAJHJT010000001">
    <property type="protein sequence ID" value="CAD6991402.1"/>
    <property type="molecule type" value="Genomic_DNA"/>
</dbReference>
<dbReference type="CDD" id="cd00063">
    <property type="entry name" value="FN3"/>
    <property type="match status" value="1"/>
</dbReference>
<keyword evidence="10" id="KW-0547">Nucleotide-binding</keyword>
<dbReference type="CDD" id="cd00064">
    <property type="entry name" value="FU"/>
    <property type="match status" value="1"/>
</dbReference>
<keyword evidence="17" id="KW-0325">Glycoprotein</keyword>
<keyword evidence="6" id="KW-0597">Phosphoprotein</keyword>
<keyword evidence="23" id="KW-1185">Reference proteome</keyword>
<feature type="compositionally biased region" description="Polar residues" evidence="19">
    <location>
        <begin position="40"/>
        <end position="58"/>
    </location>
</feature>
<evidence type="ECO:0000256" key="19">
    <source>
        <dbReference type="SAM" id="MobiDB-lite"/>
    </source>
</evidence>
<dbReference type="Gene3D" id="2.60.40.10">
    <property type="entry name" value="Immunoglobulins"/>
    <property type="match status" value="1"/>
</dbReference>
<comment type="caution">
    <text evidence="22">The sequence shown here is derived from an EMBL/GenBank/DDBJ whole genome shotgun (WGS) entry which is preliminary data.</text>
</comment>
<dbReference type="InterPro" id="IPR006211">
    <property type="entry name" value="Furin-like_Cys-rich_dom"/>
</dbReference>
<evidence type="ECO:0000313" key="23">
    <source>
        <dbReference type="Proteomes" id="UP000606786"/>
    </source>
</evidence>
<dbReference type="PANTHER" id="PTHR31018">
    <property type="entry name" value="SPORULATION-SPECIFIC PROTEIN-RELATED"/>
    <property type="match status" value="1"/>
</dbReference>
<evidence type="ECO:0000256" key="13">
    <source>
        <dbReference type="ARBA" id="ARBA00022989"/>
    </source>
</evidence>
<dbReference type="SUPFAM" id="SSF57184">
    <property type="entry name" value="Growth factor receptor domain"/>
    <property type="match status" value="1"/>
</dbReference>
<evidence type="ECO:0000256" key="10">
    <source>
        <dbReference type="ARBA" id="ARBA00022741"/>
    </source>
</evidence>
<dbReference type="InterPro" id="IPR036941">
    <property type="entry name" value="Rcpt_L-dom_sf"/>
</dbReference>
<evidence type="ECO:0000256" key="7">
    <source>
        <dbReference type="ARBA" id="ARBA00022679"/>
    </source>
</evidence>
<feature type="signal peptide" evidence="20">
    <location>
        <begin position="1"/>
        <end position="31"/>
    </location>
</feature>
<dbReference type="Gene3D" id="3.80.20.20">
    <property type="entry name" value="Receptor L-domain"/>
    <property type="match status" value="2"/>
</dbReference>
<evidence type="ECO:0000256" key="3">
    <source>
        <dbReference type="ARBA" id="ARBA00011902"/>
    </source>
</evidence>
<dbReference type="EC" id="2.7.10.1" evidence="3"/>
<evidence type="ECO:0000256" key="18">
    <source>
        <dbReference type="ARBA" id="ARBA00051243"/>
    </source>
</evidence>
<evidence type="ECO:0000259" key="21">
    <source>
        <dbReference type="PROSITE" id="PS50853"/>
    </source>
</evidence>
<evidence type="ECO:0000256" key="20">
    <source>
        <dbReference type="SAM" id="SignalP"/>
    </source>
</evidence>
<keyword evidence="4" id="KW-0134">Cell wall</keyword>
<dbReference type="Pfam" id="PF01030">
    <property type="entry name" value="Recep_L_domain"/>
    <property type="match status" value="2"/>
</dbReference>
<dbReference type="PANTHER" id="PTHR31018:SF3">
    <property type="entry name" value="RECEPTOR PROTEIN-TYROSINE KINASE"/>
    <property type="match status" value="1"/>
</dbReference>
<dbReference type="SUPFAM" id="SSF49265">
    <property type="entry name" value="Fibronectin type III"/>
    <property type="match status" value="2"/>
</dbReference>
<keyword evidence="12" id="KW-0067">ATP-binding</keyword>
<evidence type="ECO:0000256" key="16">
    <source>
        <dbReference type="ARBA" id="ARBA00023170"/>
    </source>
</evidence>
<dbReference type="InterPro" id="IPR036116">
    <property type="entry name" value="FN3_sf"/>
</dbReference>
<dbReference type="InterPro" id="IPR009030">
    <property type="entry name" value="Growth_fac_rcpt_cys_sf"/>
</dbReference>
<dbReference type="OrthoDB" id="6612654at2759"/>
<accession>A0A811TX82</accession>
<dbReference type="GO" id="GO:0016020">
    <property type="term" value="C:membrane"/>
    <property type="evidence" value="ECO:0007669"/>
    <property type="project" value="UniProtKB-SubCell"/>
</dbReference>
<feature type="chain" id="PRO_5032577057" description="receptor protein-tyrosine kinase" evidence="20">
    <location>
        <begin position="32"/>
        <end position="668"/>
    </location>
</feature>
<dbReference type="InterPro" id="IPR013783">
    <property type="entry name" value="Ig-like_fold"/>
</dbReference>
<proteinExistence type="predicted"/>
<dbReference type="InterPro" id="IPR000494">
    <property type="entry name" value="Rcpt_L-dom"/>
</dbReference>